<dbReference type="AlphaFoldDB" id="E4V4V9"/>
<dbReference type="PANTHER" id="PTHR21310">
    <property type="entry name" value="AMINOGLYCOSIDE PHOSPHOTRANSFERASE-RELATED-RELATED"/>
    <property type="match status" value="1"/>
</dbReference>
<name>E4V4V9_ARTGP</name>
<dbReference type="Proteomes" id="UP000002669">
    <property type="component" value="Unassembled WGS sequence"/>
</dbReference>
<organism evidence="2">
    <name type="scientific">Arthroderma gypseum (strain ATCC MYA-4604 / CBS 118893)</name>
    <name type="common">Microsporum gypseum</name>
    <dbReference type="NCBI Taxonomy" id="535722"/>
    <lineage>
        <taxon>Eukaryota</taxon>
        <taxon>Fungi</taxon>
        <taxon>Dikarya</taxon>
        <taxon>Ascomycota</taxon>
        <taxon>Pezizomycotina</taxon>
        <taxon>Eurotiomycetes</taxon>
        <taxon>Eurotiomycetidae</taxon>
        <taxon>Onygenales</taxon>
        <taxon>Arthrodermataceae</taxon>
        <taxon>Nannizzia</taxon>
    </lineage>
</organism>
<dbReference type="OrthoDB" id="4171331at2759"/>
<protein>
    <recommendedName>
        <fullName evidence="3">Aminoglycoside phosphotransferase domain-containing protein</fullName>
    </recommendedName>
</protein>
<dbReference type="STRING" id="535722.E4V4V9"/>
<dbReference type="EMBL" id="DS989829">
    <property type="protein sequence ID" value="EFR05033.1"/>
    <property type="molecule type" value="Genomic_DNA"/>
</dbReference>
<dbReference type="GeneID" id="10025101"/>
<dbReference type="PANTHER" id="PTHR21310:SF48">
    <property type="entry name" value="AMINOGLYCOSIDE PHOSPHOTRANSFERASE DOMAIN-CONTAINING PROTEIN"/>
    <property type="match status" value="1"/>
</dbReference>
<evidence type="ECO:0000313" key="1">
    <source>
        <dbReference type="EMBL" id="EFR05033.1"/>
    </source>
</evidence>
<gene>
    <name evidence="1" type="ORF">MGYG_08039</name>
</gene>
<dbReference type="HOGENOM" id="CLU_021768_5_1_1"/>
<dbReference type="RefSeq" id="XP_003169868.1">
    <property type="nucleotide sequence ID" value="XM_003169820.1"/>
</dbReference>
<dbReference type="OMA" id="FCNATIA"/>
<dbReference type="InParanoid" id="E4V4V9"/>
<sequence>METLVGIPYTVPDFPGPPPTQAQIHTAPLLSQRADIKIVQIDNEYAVKYGPAVQFPFSEGQNTIFVRKLTSVRVPKIYALYSMDDGEIEDVDSKVEINYMVMEFIEGQTLKTYWEILSTDEEEYIVATLKGYFTELRLLPSPGCYGFLGRQPFRTMIFESVEPNPTINGPFETEEDLNEAIILSYAARRPRESCVYETNIDLQCKNIIVKKNDNPNTSGTGRMYEVAVIDWEEAGWYPSYWEYTLAAHASDWENDWPNWLPKMMDPYDLEFAWIDNMHMSYYGGL</sequence>
<dbReference type="InterPro" id="IPR051678">
    <property type="entry name" value="AGP_Transferase"/>
</dbReference>
<proteinExistence type="predicted"/>
<dbReference type="InterPro" id="IPR011009">
    <property type="entry name" value="Kinase-like_dom_sf"/>
</dbReference>
<evidence type="ECO:0008006" key="3">
    <source>
        <dbReference type="Google" id="ProtNLM"/>
    </source>
</evidence>
<keyword evidence="2" id="KW-1185">Reference proteome</keyword>
<dbReference type="eggNOG" id="ENOG502SN24">
    <property type="taxonomic scope" value="Eukaryota"/>
</dbReference>
<dbReference type="SUPFAM" id="SSF56112">
    <property type="entry name" value="Protein kinase-like (PK-like)"/>
    <property type="match status" value="1"/>
</dbReference>
<dbReference type="VEuPathDB" id="FungiDB:MGYG_08039"/>
<accession>E4V4V9</accession>
<reference evidence="2" key="1">
    <citation type="journal article" date="2012" name="MBio">
        <title>Comparative genome analysis of Trichophyton rubrum and related dermatophytes reveals candidate genes involved in infection.</title>
        <authorList>
            <person name="Martinez D.A."/>
            <person name="Oliver B.G."/>
            <person name="Graeser Y."/>
            <person name="Goldberg J.M."/>
            <person name="Li W."/>
            <person name="Martinez-Rossi N.M."/>
            <person name="Monod M."/>
            <person name="Shelest E."/>
            <person name="Barton R.C."/>
            <person name="Birch E."/>
            <person name="Brakhage A.A."/>
            <person name="Chen Z."/>
            <person name="Gurr S.J."/>
            <person name="Heiman D."/>
            <person name="Heitman J."/>
            <person name="Kosti I."/>
            <person name="Rossi A."/>
            <person name="Saif S."/>
            <person name="Samalova M."/>
            <person name="Saunders C.W."/>
            <person name="Shea T."/>
            <person name="Summerbell R.C."/>
            <person name="Xu J."/>
            <person name="Young S."/>
            <person name="Zeng Q."/>
            <person name="Birren B.W."/>
            <person name="Cuomo C.A."/>
            <person name="White T.C."/>
        </authorList>
    </citation>
    <scope>NUCLEOTIDE SEQUENCE [LARGE SCALE GENOMIC DNA]</scope>
    <source>
        <strain evidence="2">ATCC MYA-4604 / CBS 118893</strain>
    </source>
</reference>
<evidence type="ECO:0000313" key="2">
    <source>
        <dbReference type="Proteomes" id="UP000002669"/>
    </source>
</evidence>